<evidence type="ECO:0000256" key="1">
    <source>
        <dbReference type="SAM" id="MobiDB-lite"/>
    </source>
</evidence>
<protein>
    <submittedName>
        <fullName evidence="2">Uncharacterized protein</fullName>
    </submittedName>
</protein>
<evidence type="ECO:0000313" key="3">
    <source>
        <dbReference type="Proteomes" id="UP001059596"/>
    </source>
</evidence>
<evidence type="ECO:0000313" key="2">
    <source>
        <dbReference type="EMBL" id="KAI8034961.1"/>
    </source>
</evidence>
<dbReference type="AlphaFoldDB" id="A0A9P9YDJ1"/>
<gene>
    <name evidence="2" type="ORF">M5D96_012308</name>
</gene>
<accession>A0A9P9YDJ1</accession>
<name>A0A9P9YDJ1_9MUSC</name>
<reference evidence="2" key="1">
    <citation type="journal article" date="2023" name="Genome Biol. Evol.">
        <title>Long-read-based Genome Assembly of Drosophila gunungcola Reveals Fewer Chemosensory Genes in Flower-breeding Species.</title>
        <authorList>
            <person name="Negi A."/>
            <person name="Liao B.Y."/>
            <person name="Yeh S.D."/>
        </authorList>
    </citation>
    <scope>NUCLEOTIDE SEQUENCE</scope>
    <source>
        <strain evidence="2">Sukarami</strain>
    </source>
</reference>
<sequence>MKDVLMEEISPMLWSSICIEASSSAAATCQQQQQRKPQPEVESGNKVEAMSMRHASRPQRSQSTN</sequence>
<proteinExistence type="predicted"/>
<dbReference type="EMBL" id="JAMKOV010000053">
    <property type="protein sequence ID" value="KAI8034961.1"/>
    <property type="molecule type" value="Genomic_DNA"/>
</dbReference>
<feature type="region of interest" description="Disordered" evidence="1">
    <location>
        <begin position="29"/>
        <end position="65"/>
    </location>
</feature>
<organism evidence="2 3">
    <name type="scientific">Drosophila gunungcola</name>
    <name type="common">fruit fly</name>
    <dbReference type="NCBI Taxonomy" id="103775"/>
    <lineage>
        <taxon>Eukaryota</taxon>
        <taxon>Metazoa</taxon>
        <taxon>Ecdysozoa</taxon>
        <taxon>Arthropoda</taxon>
        <taxon>Hexapoda</taxon>
        <taxon>Insecta</taxon>
        <taxon>Pterygota</taxon>
        <taxon>Neoptera</taxon>
        <taxon>Endopterygota</taxon>
        <taxon>Diptera</taxon>
        <taxon>Brachycera</taxon>
        <taxon>Muscomorpha</taxon>
        <taxon>Ephydroidea</taxon>
        <taxon>Drosophilidae</taxon>
        <taxon>Drosophila</taxon>
        <taxon>Sophophora</taxon>
    </lineage>
</organism>
<keyword evidence="3" id="KW-1185">Reference proteome</keyword>
<dbReference type="Proteomes" id="UP001059596">
    <property type="component" value="Unassembled WGS sequence"/>
</dbReference>
<comment type="caution">
    <text evidence="2">The sequence shown here is derived from an EMBL/GenBank/DDBJ whole genome shotgun (WGS) entry which is preliminary data.</text>
</comment>